<keyword evidence="3 10" id="KW-0716">Sensory transduction</keyword>
<evidence type="ECO:0000256" key="4">
    <source>
        <dbReference type="ARBA" id="ARBA00022692"/>
    </source>
</evidence>
<dbReference type="GO" id="GO:0005886">
    <property type="term" value="C:plasma membrane"/>
    <property type="evidence" value="ECO:0007669"/>
    <property type="project" value="UniProtKB-SubCell"/>
</dbReference>
<keyword evidence="5 10" id="KW-0552">Olfaction</keyword>
<feature type="transmembrane region" description="Helical" evidence="10">
    <location>
        <begin position="29"/>
        <end position="57"/>
    </location>
</feature>
<dbReference type="InterPro" id="IPR004117">
    <property type="entry name" value="7tm6_olfct_rcpt"/>
</dbReference>
<sequence>MAISVYLLKVFNIFGVWRPDQFQSHFKRLFYLIHTLFIVGTVSTFFISLVINVLLMIEVEIEDFADNTFLLVTIFTSLCKIVSLLIHQRAIESFIDIFNNDVCKPKSIEEIEKQNVSEKNMRLWILFYESFVGLAVVTVVSGSFISRTLPFNAWIPFEHKTFIGFWCAYVHQCFAETCCAAIGSCVDLLFCNLLNLACAQLNILKSRLQSIPSTISEASKDGPLHSESTKDLEARILGKCVRHHLHIIKFVKSVNETFGTVIFIQCAVSTYVLCISTYMITTLPLGSEFSFLIAYMITMLSQIYLYCWHGNELMLQSVNVHNALYAMDWPILTIGTQKKLIMIVSRSFKPLSFQCGGIIVLSLDTYTKLLKLSYSIYNFLKTSE</sequence>
<evidence type="ECO:0000256" key="6">
    <source>
        <dbReference type="ARBA" id="ARBA00022989"/>
    </source>
</evidence>
<keyword evidence="8 10" id="KW-0675">Receptor</keyword>
<evidence type="ECO:0000256" key="7">
    <source>
        <dbReference type="ARBA" id="ARBA00023136"/>
    </source>
</evidence>
<keyword evidence="2" id="KW-1003">Cell membrane</keyword>
<keyword evidence="4 10" id="KW-0812">Transmembrane</keyword>
<reference evidence="11" key="2">
    <citation type="submission" date="2018-01" db="EMBL/GenBank/DDBJ databases">
        <authorList>
            <person name="Gaut B.S."/>
            <person name="Morton B.R."/>
            <person name="Clegg M.T."/>
            <person name="Duvall M.R."/>
        </authorList>
    </citation>
    <scope>NUCLEOTIDE SEQUENCE</scope>
    <source>
        <strain evidence="11">CchlOR88</strain>
    </source>
</reference>
<dbReference type="PANTHER" id="PTHR21137">
    <property type="entry name" value="ODORANT RECEPTOR"/>
    <property type="match status" value="1"/>
</dbReference>
<keyword evidence="6 10" id="KW-1133">Transmembrane helix</keyword>
<keyword evidence="9 10" id="KW-0807">Transducer</keyword>
<evidence type="ECO:0000256" key="2">
    <source>
        <dbReference type="ARBA" id="ARBA00022475"/>
    </source>
</evidence>
<evidence type="ECO:0000256" key="5">
    <source>
        <dbReference type="ARBA" id="ARBA00022725"/>
    </source>
</evidence>
<dbReference type="EMBL" id="MG859371">
    <property type="protein sequence ID" value="AXM05199.1"/>
    <property type="molecule type" value="mRNA"/>
</dbReference>
<reference evidence="11" key="1">
    <citation type="journal article" date="2018" name="Insect Mol. Biol.">
        <title>An odorant receptor mediates the attractiveness of cis-jasmone to Campoletis chlorideae, the endoparasitoid of Helicoverpa armigera.</title>
        <authorList>
            <person name="Sun Y.L."/>
            <person name="Dong J.F."/>
            <person name="Ning C."/>
            <person name="Ding P.P."/>
            <person name="Huang L.Q."/>
            <person name="Sun J.G."/>
            <person name="Wang C.Z."/>
        </authorList>
    </citation>
    <scope>NUCLEOTIDE SEQUENCE</scope>
    <source>
        <strain evidence="11">CchlOR88</strain>
    </source>
</reference>
<dbReference type="GO" id="GO:0007165">
    <property type="term" value="P:signal transduction"/>
    <property type="evidence" value="ECO:0007669"/>
    <property type="project" value="UniProtKB-KW"/>
</dbReference>
<evidence type="ECO:0000256" key="10">
    <source>
        <dbReference type="RuleBase" id="RU351113"/>
    </source>
</evidence>
<feature type="transmembrane region" description="Helical" evidence="10">
    <location>
        <begin position="123"/>
        <end position="145"/>
    </location>
</feature>
<evidence type="ECO:0000256" key="3">
    <source>
        <dbReference type="ARBA" id="ARBA00022606"/>
    </source>
</evidence>
<name>A0A346D429_9HYME</name>
<dbReference type="GO" id="GO:0005549">
    <property type="term" value="F:odorant binding"/>
    <property type="evidence" value="ECO:0007669"/>
    <property type="project" value="InterPro"/>
</dbReference>
<evidence type="ECO:0000256" key="9">
    <source>
        <dbReference type="ARBA" id="ARBA00023224"/>
    </source>
</evidence>
<feature type="transmembrane region" description="Helical" evidence="10">
    <location>
        <begin position="289"/>
        <end position="307"/>
    </location>
</feature>
<dbReference type="AlphaFoldDB" id="A0A346D429"/>
<dbReference type="Pfam" id="PF02949">
    <property type="entry name" value="7tm_6"/>
    <property type="match status" value="1"/>
</dbReference>
<proteinExistence type="evidence at transcript level"/>
<comment type="similarity">
    <text evidence="10">Belongs to the insect chemoreceptor superfamily. Heteromeric odorant receptor channel (TC 1.A.69) family.</text>
</comment>
<feature type="transmembrane region" description="Helical" evidence="10">
    <location>
        <begin position="69"/>
        <end position="86"/>
    </location>
</feature>
<evidence type="ECO:0000313" key="11">
    <source>
        <dbReference type="EMBL" id="AXM05199.1"/>
    </source>
</evidence>
<organism evidence="11">
    <name type="scientific">Campoletis chlorideae</name>
    <dbReference type="NCBI Taxonomy" id="219166"/>
    <lineage>
        <taxon>Eukaryota</taxon>
        <taxon>Metazoa</taxon>
        <taxon>Ecdysozoa</taxon>
        <taxon>Arthropoda</taxon>
        <taxon>Hexapoda</taxon>
        <taxon>Insecta</taxon>
        <taxon>Pterygota</taxon>
        <taxon>Neoptera</taxon>
        <taxon>Endopterygota</taxon>
        <taxon>Hymenoptera</taxon>
        <taxon>Apocrita</taxon>
        <taxon>Ichneumonoidea</taxon>
        <taxon>Ichneumonidae</taxon>
        <taxon>Campopleginae</taxon>
        <taxon>Dusona group</taxon>
        <taxon>Campoletis</taxon>
    </lineage>
</organism>
<accession>A0A346D429</accession>
<dbReference type="PANTHER" id="PTHR21137:SF35">
    <property type="entry name" value="ODORANT RECEPTOR 19A-RELATED"/>
    <property type="match status" value="1"/>
</dbReference>
<comment type="caution">
    <text evidence="10">Lacks conserved residue(s) required for the propagation of feature annotation.</text>
</comment>
<dbReference type="GO" id="GO:0004984">
    <property type="term" value="F:olfactory receptor activity"/>
    <property type="evidence" value="ECO:0007669"/>
    <property type="project" value="InterPro"/>
</dbReference>
<keyword evidence="7 10" id="KW-0472">Membrane</keyword>
<evidence type="ECO:0000256" key="1">
    <source>
        <dbReference type="ARBA" id="ARBA00004651"/>
    </source>
</evidence>
<protein>
    <recommendedName>
        <fullName evidence="10">Odorant receptor</fullName>
    </recommendedName>
</protein>
<feature type="transmembrane region" description="Helical" evidence="10">
    <location>
        <begin position="258"/>
        <end position="283"/>
    </location>
</feature>
<evidence type="ECO:0000256" key="8">
    <source>
        <dbReference type="ARBA" id="ARBA00023170"/>
    </source>
</evidence>
<comment type="subcellular location">
    <subcellularLocation>
        <location evidence="1 10">Cell membrane</location>
        <topology evidence="1 10">Multi-pass membrane protein</topology>
    </subcellularLocation>
</comment>